<comment type="similarity">
    <text evidence="6">Belongs to the ABC-4 integral membrane protein family.</text>
</comment>
<dbReference type="GO" id="GO:0005886">
    <property type="term" value="C:plasma membrane"/>
    <property type="evidence" value="ECO:0007669"/>
    <property type="project" value="UniProtKB-SubCell"/>
</dbReference>
<feature type="transmembrane region" description="Helical" evidence="7">
    <location>
        <begin position="388"/>
        <end position="406"/>
    </location>
</feature>
<evidence type="ECO:0000256" key="6">
    <source>
        <dbReference type="ARBA" id="ARBA00038076"/>
    </source>
</evidence>
<evidence type="ECO:0000256" key="5">
    <source>
        <dbReference type="ARBA" id="ARBA00023136"/>
    </source>
</evidence>
<evidence type="ECO:0000256" key="2">
    <source>
        <dbReference type="ARBA" id="ARBA00022475"/>
    </source>
</evidence>
<keyword evidence="4 7" id="KW-1133">Transmembrane helix</keyword>
<evidence type="ECO:0000256" key="1">
    <source>
        <dbReference type="ARBA" id="ARBA00004651"/>
    </source>
</evidence>
<comment type="caution">
    <text evidence="10">The sequence shown here is derived from an EMBL/GenBank/DDBJ whole genome shotgun (WGS) entry which is preliminary data.</text>
</comment>
<dbReference type="PANTHER" id="PTHR30572:SF4">
    <property type="entry name" value="ABC TRANSPORTER PERMEASE YTRF"/>
    <property type="match status" value="1"/>
</dbReference>
<dbReference type="EMBL" id="SMAF01000019">
    <property type="protein sequence ID" value="TCS95239.1"/>
    <property type="molecule type" value="Genomic_DNA"/>
</dbReference>
<accession>A0A4R3L6L4</accession>
<keyword evidence="5 7" id="KW-0472">Membrane</keyword>
<keyword evidence="3 7" id="KW-0812">Transmembrane</keyword>
<evidence type="ECO:0000256" key="4">
    <source>
        <dbReference type="ARBA" id="ARBA00022989"/>
    </source>
</evidence>
<evidence type="ECO:0000256" key="3">
    <source>
        <dbReference type="ARBA" id="ARBA00022692"/>
    </source>
</evidence>
<proteinExistence type="inferred from homology"/>
<keyword evidence="2" id="KW-1003">Cell membrane</keyword>
<dbReference type="Pfam" id="PF12704">
    <property type="entry name" value="MacB_PCD"/>
    <property type="match status" value="1"/>
</dbReference>
<dbReference type="InterPro" id="IPR050250">
    <property type="entry name" value="Macrolide_Exporter_MacB"/>
</dbReference>
<dbReference type="PANTHER" id="PTHR30572">
    <property type="entry name" value="MEMBRANE COMPONENT OF TRANSPORTER-RELATED"/>
    <property type="match status" value="1"/>
</dbReference>
<feature type="transmembrane region" description="Helical" evidence="7">
    <location>
        <begin position="299"/>
        <end position="324"/>
    </location>
</feature>
<evidence type="ECO:0000313" key="10">
    <source>
        <dbReference type="EMBL" id="TCS95239.1"/>
    </source>
</evidence>
<dbReference type="Pfam" id="PF02687">
    <property type="entry name" value="FtsX"/>
    <property type="match status" value="1"/>
</dbReference>
<evidence type="ECO:0000259" key="9">
    <source>
        <dbReference type="Pfam" id="PF12704"/>
    </source>
</evidence>
<dbReference type="RefSeq" id="WP_123521665.1">
    <property type="nucleotide sequence ID" value="NZ_JBHLWF010000083.1"/>
</dbReference>
<dbReference type="InterPro" id="IPR003838">
    <property type="entry name" value="ABC3_permease_C"/>
</dbReference>
<evidence type="ECO:0000313" key="11">
    <source>
        <dbReference type="Proteomes" id="UP000294599"/>
    </source>
</evidence>
<feature type="transmembrane region" description="Helical" evidence="7">
    <location>
        <begin position="352"/>
        <end position="376"/>
    </location>
</feature>
<comment type="subcellular location">
    <subcellularLocation>
        <location evidence="1">Cell membrane</location>
        <topology evidence="1">Multi-pass membrane protein</topology>
    </subcellularLocation>
</comment>
<reference evidence="10 11" key="1">
    <citation type="submission" date="2019-03" db="EMBL/GenBank/DDBJ databases">
        <title>Genomic Encyclopedia of Type Strains, Phase IV (KMG-IV): sequencing the most valuable type-strain genomes for metagenomic binning, comparative biology and taxonomic classification.</title>
        <authorList>
            <person name="Goeker M."/>
        </authorList>
    </citation>
    <scope>NUCLEOTIDE SEQUENCE [LARGE SCALE GENOMIC DNA]</scope>
    <source>
        <strain evidence="10 11">DSM 21944</strain>
    </source>
</reference>
<evidence type="ECO:0000259" key="8">
    <source>
        <dbReference type="Pfam" id="PF02687"/>
    </source>
</evidence>
<keyword evidence="11" id="KW-1185">Reference proteome</keyword>
<dbReference type="InterPro" id="IPR025857">
    <property type="entry name" value="MacB_PCD"/>
</dbReference>
<feature type="domain" description="MacB-like periplasmic core" evidence="9">
    <location>
        <begin position="21"/>
        <end position="262"/>
    </location>
</feature>
<name>A0A4R3L6L4_9GAMM</name>
<organism evidence="10 11">
    <name type="scientific">Pseudofulvimonas gallinarii</name>
    <dbReference type="NCBI Taxonomy" id="634155"/>
    <lineage>
        <taxon>Bacteria</taxon>
        <taxon>Pseudomonadati</taxon>
        <taxon>Pseudomonadota</taxon>
        <taxon>Gammaproteobacteria</taxon>
        <taxon>Lysobacterales</taxon>
        <taxon>Rhodanobacteraceae</taxon>
        <taxon>Pseudofulvimonas</taxon>
    </lineage>
</organism>
<feature type="domain" description="ABC3 transporter permease C-terminal" evidence="8">
    <location>
        <begin position="303"/>
        <end position="416"/>
    </location>
</feature>
<dbReference type="AlphaFoldDB" id="A0A4R3L6L4"/>
<dbReference type="Proteomes" id="UP000294599">
    <property type="component" value="Unassembled WGS sequence"/>
</dbReference>
<dbReference type="OrthoDB" id="9770036at2"/>
<dbReference type="GO" id="GO:0022857">
    <property type="term" value="F:transmembrane transporter activity"/>
    <property type="evidence" value="ECO:0007669"/>
    <property type="project" value="TreeGrafter"/>
</dbReference>
<gene>
    <name evidence="10" type="ORF">EDC25_11918</name>
</gene>
<protein>
    <submittedName>
        <fullName evidence="10">Putative ABC transport system permease protein</fullName>
    </submittedName>
</protein>
<feature type="transmembrane region" description="Helical" evidence="7">
    <location>
        <begin position="21"/>
        <end position="41"/>
    </location>
</feature>
<evidence type="ECO:0000256" key="7">
    <source>
        <dbReference type="SAM" id="Phobius"/>
    </source>
</evidence>
<sequence length="422" mass="44430">MKTTDTLGMALFALRGNWLRSILTALGVIIGIAAVIVMVSVGQGTQAELDRIMSTLGSNRLEVFPGGGRGGGVRMAAGSLPSLTTGDMEALRQEIPEIQYITANVRGGGQVVYAEKNWSSSWQGVTEDFFVINDWQLSQGEFFQPRDYSTAAKVVIIGETVRRELFGDGEAVGATVRIAQVPLTVVGVLASKGQTGWGGDADDVVMLPLDTARRRLMGAGSAAPASGTGRPAVMMPTDRVNGITIAVARAEDLGYVEEEATRLLRQRHRIQPGAEDDFAVRNISQMVATRTQTTRLMSLLLGAVATISLVVGGIGIMNIMLVSVTERIKEIGLRMAIGGGPSTVRAQFLAEAMIISLGGGLIGILIGVAGALAVGGFTDLPIALNQNVILLATAFAVATGLFFGYYPASKAARLDPIEALRQ</sequence>